<dbReference type="EMBL" id="UGMS01000001">
    <property type="protein sequence ID" value="STV82599.1"/>
    <property type="molecule type" value="Genomic_DNA"/>
</dbReference>
<reference evidence="1 2" key="1">
    <citation type="submission" date="2018-06" db="EMBL/GenBank/DDBJ databases">
        <authorList>
            <consortium name="Pathogen Informatics"/>
            <person name="Doyle S."/>
        </authorList>
    </citation>
    <scope>NUCLEOTIDE SEQUENCE [LARGE SCALE GENOMIC DNA]</scope>
    <source>
        <strain evidence="1 2">NCTC11685</strain>
    </source>
</reference>
<comment type="caution">
    <text evidence="1">The sequence shown here is derived from an EMBL/GenBank/DDBJ whole genome shotgun (WGS) entry which is preliminary data.</text>
</comment>
<evidence type="ECO:0000313" key="2">
    <source>
        <dbReference type="Proteomes" id="UP000254863"/>
    </source>
</evidence>
<dbReference type="AlphaFoldDB" id="A0A7H4N7R6"/>
<proteinExistence type="predicted"/>
<protein>
    <submittedName>
        <fullName evidence="1">LysR family transcriptional regulator</fullName>
    </submittedName>
</protein>
<dbReference type="Proteomes" id="UP000254863">
    <property type="component" value="Unassembled WGS sequence"/>
</dbReference>
<name>A0A7H4N7R6_9ENTR</name>
<accession>A0A7H4N7R6</accession>
<evidence type="ECO:0000313" key="1">
    <source>
        <dbReference type="EMBL" id="STV82599.1"/>
    </source>
</evidence>
<sequence>MPRISALSYYNVHILTIKNAIPPRYIYLATMKERVLSPAIQSFKDVIINDSQKIR</sequence>
<organism evidence="1 2">
    <name type="scientific">Klebsiella michiganensis</name>
    <dbReference type="NCBI Taxonomy" id="1134687"/>
    <lineage>
        <taxon>Bacteria</taxon>
        <taxon>Pseudomonadati</taxon>
        <taxon>Pseudomonadota</taxon>
        <taxon>Gammaproteobacteria</taxon>
        <taxon>Enterobacterales</taxon>
        <taxon>Enterobacteriaceae</taxon>
        <taxon>Klebsiella/Raoultella group</taxon>
        <taxon>Klebsiella</taxon>
    </lineage>
</organism>
<gene>
    <name evidence="1" type="ORF">NCTC11685_03113</name>
</gene>